<feature type="compositionally biased region" description="Basic and acidic residues" evidence="1">
    <location>
        <begin position="206"/>
        <end position="215"/>
    </location>
</feature>
<name>A0ABP6A2K6_9ACTN</name>
<proteinExistence type="predicted"/>
<gene>
    <name evidence="3" type="ORF">GCM10010406_49600</name>
</gene>
<keyword evidence="2" id="KW-0472">Membrane</keyword>
<keyword evidence="4" id="KW-1185">Reference proteome</keyword>
<accession>A0ABP6A2K6</accession>
<comment type="caution">
    <text evidence="3">The sequence shown here is derived from an EMBL/GenBank/DDBJ whole genome shotgun (WGS) entry which is preliminary data.</text>
</comment>
<dbReference type="Proteomes" id="UP001501358">
    <property type="component" value="Unassembled WGS sequence"/>
</dbReference>
<evidence type="ECO:0000313" key="3">
    <source>
        <dbReference type="EMBL" id="GAA2507076.1"/>
    </source>
</evidence>
<reference evidence="4" key="1">
    <citation type="journal article" date="2019" name="Int. J. Syst. Evol. Microbiol.">
        <title>The Global Catalogue of Microorganisms (GCM) 10K type strain sequencing project: providing services to taxonomists for standard genome sequencing and annotation.</title>
        <authorList>
            <consortium name="The Broad Institute Genomics Platform"/>
            <consortium name="The Broad Institute Genome Sequencing Center for Infectious Disease"/>
            <person name="Wu L."/>
            <person name="Ma J."/>
        </authorList>
    </citation>
    <scope>NUCLEOTIDE SEQUENCE [LARGE SCALE GENOMIC DNA]</scope>
    <source>
        <strain evidence="4">JCM 6307</strain>
    </source>
</reference>
<protein>
    <recommendedName>
        <fullName evidence="5">Secreted protein</fullName>
    </recommendedName>
</protein>
<evidence type="ECO:0008006" key="5">
    <source>
        <dbReference type="Google" id="ProtNLM"/>
    </source>
</evidence>
<keyword evidence="2" id="KW-0812">Transmembrane</keyword>
<feature type="transmembrane region" description="Helical" evidence="2">
    <location>
        <begin position="6"/>
        <end position="25"/>
    </location>
</feature>
<evidence type="ECO:0000256" key="2">
    <source>
        <dbReference type="SAM" id="Phobius"/>
    </source>
</evidence>
<keyword evidence="2" id="KW-1133">Transmembrane helix</keyword>
<organism evidence="3 4">
    <name type="scientific">Streptomyces thermolineatus</name>
    <dbReference type="NCBI Taxonomy" id="44033"/>
    <lineage>
        <taxon>Bacteria</taxon>
        <taxon>Bacillati</taxon>
        <taxon>Actinomycetota</taxon>
        <taxon>Actinomycetes</taxon>
        <taxon>Kitasatosporales</taxon>
        <taxon>Streptomycetaceae</taxon>
        <taxon>Streptomyces</taxon>
    </lineage>
</organism>
<dbReference type="EMBL" id="BAAATA010000041">
    <property type="protein sequence ID" value="GAA2507076.1"/>
    <property type="molecule type" value="Genomic_DNA"/>
</dbReference>
<evidence type="ECO:0000313" key="4">
    <source>
        <dbReference type="Proteomes" id="UP001501358"/>
    </source>
</evidence>
<dbReference type="RefSeq" id="WP_344385561.1">
    <property type="nucleotide sequence ID" value="NZ_BAAATA010000041.1"/>
</dbReference>
<evidence type="ECO:0000256" key="1">
    <source>
        <dbReference type="SAM" id="MobiDB-lite"/>
    </source>
</evidence>
<sequence length="228" mass="24914">MSTGTVIVLVVAAAVVVAALALVAARPAMRSGRLRRRFGPEYDRVVARHEGNTKAAEKELEGRLRRYGSLEPQPLSAEAREQYVARWAGLQERFVDAPAETLARADRLLGSLMRDRGYPVEEHDEQMAALSVRHARTVQSYRDAQTVAHRAQDGRASTEELRTAVVRVRELFEELVEAVPADTAHHAGPSRRGARTEAAGKGTTGGRDDDGRDRAGGLLRPGSSHRHA</sequence>
<feature type="region of interest" description="Disordered" evidence="1">
    <location>
        <begin position="182"/>
        <end position="228"/>
    </location>
</feature>